<feature type="domain" description="BACK" evidence="3">
    <location>
        <begin position="9"/>
        <end position="69"/>
    </location>
</feature>
<dbReference type="PANTHER" id="PTHR24412">
    <property type="entry name" value="KELCH PROTEIN"/>
    <property type="match status" value="1"/>
</dbReference>
<evidence type="ECO:0000259" key="3">
    <source>
        <dbReference type="SMART" id="SM00875"/>
    </source>
</evidence>
<protein>
    <submittedName>
        <fullName evidence="4">BTB And Kelch</fullName>
    </submittedName>
</protein>
<dbReference type="Gene3D" id="1.25.40.420">
    <property type="match status" value="1"/>
</dbReference>
<evidence type="ECO:0000313" key="5">
    <source>
        <dbReference type="Proteomes" id="UP000230423"/>
    </source>
</evidence>
<dbReference type="PANTHER" id="PTHR24412:SF451">
    <property type="entry name" value="KELCH-LIKE PROTEIN 20"/>
    <property type="match status" value="1"/>
</dbReference>
<keyword evidence="1" id="KW-0880">Kelch repeat</keyword>
<dbReference type="InterPro" id="IPR011705">
    <property type="entry name" value="BACK"/>
</dbReference>
<keyword evidence="2" id="KW-0677">Repeat</keyword>
<gene>
    <name evidence="4" type="ORF">TELCIR_24736</name>
</gene>
<dbReference type="SMART" id="SM00875">
    <property type="entry name" value="BACK"/>
    <property type="match status" value="1"/>
</dbReference>
<keyword evidence="5" id="KW-1185">Reference proteome</keyword>
<dbReference type="EMBL" id="KZ404512">
    <property type="protein sequence ID" value="PIO53913.1"/>
    <property type="molecule type" value="Genomic_DNA"/>
</dbReference>
<accession>A0A2G9T7I4</accession>
<proteinExistence type="predicted"/>
<evidence type="ECO:0000256" key="2">
    <source>
        <dbReference type="ARBA" id="ARBA00022737"/>
    </source>
</evidence>
<sequence>MRFLNPSNCLGIRAFADTYACQVLLRCADKYISHNFQDVVHAEEFQQLSVDRLVEVISCEKLNVRSENQ</sequence>
<evidence type="ECO:0000313" key="4">
    <source>
        <dbReference type="EMBL" id="PIO53913.1"/>
    </source>
</evidence>
<dbReference type="Proteomes" id="UP000230423">
    <property type="component" value="Unassembled WGS sequence"/>
</dbReference>
<organism evidence="4 5">
    <name type="scientific">Teladorsagia circumcincta</name>
    <name type="common">Brown stomach worm</name>
    <name type="synonym">Ostertagia circumcincta</name>
    <dbReference type="NCBI Taxonomy" id="45464"/>
    <lineage>
        <taxon>Eukaryota</taxon>
        <taxon>Metazoa</taxon>
        <taxon>Ecdysozoa</taxon>
        <taxon>Nematoda</taxon>
        <taxon>Chromadorea</taxon>
        <taxon>Rhabditida</taxon>
        <taxon>Rhabditina</taxon>
        <taxon>Rhabditomorpha</taxon>
        <taxon>Strongyloidea</taxon>
        <taxon>Trichostrongylidae</taxon>
        <taxon>Teladorsagia</taxon>
    </lineage>
</organism>
<dbReference type="Pfam" id="PF07707">
    <property type="entry name" value="BACK"/>
    <property type="match status" value="1"/>
</dbReference>
<dbReference type="AlphaFoldDB" id="A0A2G9T7I4"/>
<reference evidence="4 5" key="1">
    <citation type="submission" date="2015-09" db="EMBL/GenBank/DDBJ databases">
        <title>Draft genome of the parasitic nematode Teladorsagia circumcincta isolate WARC Sus (inbred).</title>
        <authorList>
            <person name="Mitreva M."/>
        </authorList>
    </citation>
    <scope>NUCLEOTIDE SEQUENCE [LARGE SCALE GENOMIC DNA]</scope>
    <source>
        <strain evidence="4 5">S</strain>
    </source>
</reference>
<feature type="non-terminal residue" evidence="4">
    <location>
        <position position="69"/>
    </location>
</feature>
<name>A0A2G9T7I4_TELCI</name>
<evidence type="ECO:0000256" key="1">
    <source>
        <dbReference type="ARBA" id="ARBA00022441"/>
    </source>
</evidence>
<dbReference type="OrthoDB" id="5856479at2759"/>